<dbReference type="Proteomes" id="UP000555836">
    <property type="component" value="Unassembled WGS sequence"/>
</dbReference>
<dbReference type="InterPro" id="IPR035093">
    <property type="entry name" value="RelE/ParE_toxin_dom_sf"/>
</dbReference>
<accession>A0A7Y0S5P7</accession>
<gene>
    <name evidence="1" type="ORF">HKB21_14380</name>
</gene>
<evidence type="ECO:0000313" key="1">
    <source>
        <dbReference type="EMBL" id="NMU26805.1"/>
    </source>
</evidence>
<organism evidence="1 2">
    <name type="scientific">Vibrio parahaemolyticus</name>
    <dbReference type="NCBI Taxonomy" id="670"/>
    <lineage>
        <taxon>Bacteria</taxon>
        <taxon>Pseudomonadati</taxon>
        <taxon>Pseudomonadota</taxon>
        <taxon>Gammaproteobacteria</taxon>
        <taxon>Vibrionales</taxon>
        <taxon>Vibrionaceae</taxon>
        <taxon>Vibrio</taxon>
    </lineage>
</organism>
<protein>
    <submittedName>
        <fullName evidence="1">Type II toxin-antitoxin system RelE/ParE family toxin</fullName>
    </submittedName>
</protein>
<sequence length="105" mass="12057">MSEKDVNFKGDSEENLKEFPEKIKIQFLMDLVRLQNGLQPTLSVKPVKGLGKNVKGVLELRKNGKPAYRVVYKVKKDSIDVLHSFVKTSDKTDSKHINPIQKRYD</sequence>
<comment type="caution">
    <text evidence="1">The sequence shown here is derived from an EMBL/GenBank/DDBJ whole genome shotgun (WGS) entry which is preliminary data.</text>
</comment>
<dbReference type="Pfam" id="PF05973">
    <property type="entry name" value="Gp49"/>
    <property type="match status" value="1"/>
</dbReference>
<dbReference type="AlphaFoldDB" id="A0A7Y0S5P7"/>
<reference evidence="1 2" key="1">
    <citation type="submission" date="2020-04" db="EMBL/GenBank/DDBJ databases">
        <title>Whole-genome sequencing of Vibrio spp. from China reveals different genetic environments of blaCTX-M-14 among diverse lineages.</title>
        <authorList>
            <person name="Zheng Z."/>
            <person name="Ye L."/>
            <person name="Chen S."/>
        </authorList>
    </citation>
    <scope>NUCLEOTIDE SEQUENCE [LARGE SCALE GENOMIC DNA]</scope>
    <source>
        <strain evidence="1 2">Vb0574</strain>
    </source>
</reference>
<evidence type="ECO:0000313" key="2">
    <source>
        <dbReference type="Proteomes" id="UP000555836"/>
    </source>
</evidence>
<dbReference type="InterPro" id="IPR009241">
    <property type="entry name" value="HigB-like"/>
</dbReference>
<proteinExistence type="predicted"/>
<dbReference type="Gene3D" id="3.30.2310.20">
    <property type="entry name" value="RelE-like"/>
    <property type="match status" value="1"/>
</dbReference>
<name>A0A7Y0S5P7_VIBPH</name>
<dbReference type="EMBL" id="JABCLD010001487">
    <property type="protein sequence ID" value="NMU26805.1"/>
    <property type="molecule type" value="Genomic_DNA"/>
</dbReference>